<evidence type="ECO:0000313" key="2">
    <source>
        <dbReference type="EMBL" id="KAL3637260.1"/>
    </source>
</evidence>
<dbReference type="AlphaFoldDB" id="A0ABD3D4P1"/>
<dbReference type="EMBL" id="JAVIJP010000026">
    <property type="protein sequence ID" value="KAL3637260.1"/>
    <property type="molecule type" value="Genomic_DNA"/>
</dbReference>
<dbReference type="Proteomes" id="UP001632038">
    <property type="component" value="Unassembled WGS sequence"/>
</dbReference>
<evidence type="ECO:0000256" key="1">
    <source>
        <dbReference type="SAM" id="MobiDB-lite"/>
    </source>
</evidence>
<proteinExistence type="predicted"/>
<gene>
    <name evidence="2" type="ORF">CASFOL_019559</name>
</gene>
<sequence length="76" mass="8610">MKKKKRKIKFYLETMVGKLETRRGRRGQTSRAIEMAPRKRNSAVSTKKLRLRIGGMKIMNGAAVQATVTNSCSIEI</sequence>
<keyword evidence="3" id="KW-1185">Reference proteome</keyword>
<organism evidence="2 3">
    <name type="scientific">Castilleja foliolosa</name>
    <dbReference type="NCBI Taxonomy" id="1961234"/>
    <lineage>
        <taxon>Eukaryota</taxon>
        <taxon>Viridiplantae</taxon>
        <taxon>Streptophyta</taxon>
        <taxon>Embryophyta</taxon>
        <taxon>Tracheophyta</taxon>
        <taxon>Spermatophyta</taxon>
        <taxon>Magnoliopsida</taxon>
        <taxon>eudicotyledons</taxon>
        <taxon>Gunneridae</taxon>
        <taxon>Pentapetalae</taxon>
        <taxon>asterids</taxon>
        <taxon>lamiids</taxon>
        <taxon>Lamiales</taxon>
        <taxon>Orobanchaceae</taxon>
        <taxon>Pedicularideae</taxon>
        <taxon>Castillejinae</taxon>
        <taxon>Castilleja</taxon>
    </lineage>
</organism>
<name>A0ABD3D4P1_9LAMI</name>
<comment type="caution">
    <text evidence="2">The sequence shown here is derived from an EMBL/GenBank/DDBJ whole genome shotgun (WGS) entry which is preliminary data.</text>
</comment>
<accession>A0ABD3D4P1</accession>
<evidence type="ECO:0000313" key="3">
    <source>
        <dbReference type="Proteomes" id="UP001632038"/>
    </source>
</evidence>
<reference evidence="3" key="1">
    <citation type="journal article" date="2024" name="IScience">
        <title>Strigolactones Initiate the Formation of Haustorium-like Structures in Castilleja.</title>
        <authorList>
            <person name="Buerger M."/>
            <person name="Peterson D."/>
            <person name="Chory J."/>
        </authorList>
    </citation>
    <scope>NUCLEOTIDE SEQUENCE [LARGE SCALE GENOMIC DNA]</scope>
</reference>
<protein>
    <submittedName>
        <fullName evidence="2">Uncharacterized protein</fullName>
    </submittedName>
</protein>
<feature type="region of interest" description="Disordered" evidence="1">
    <location>
        <begin position="21"/>
        <end position="46"/>
    </location>
</feature>